<feature type="region of interest" description="Disordered" evidence="1">
    <location>
        <begin position="228"/>
        <end position="344"/>
    </location>
</feature>
<comment type="caution">
    <text evidence="2">The sequence shown here is derived from an EMBL/GenBank/DDBJ whole genome shotgun (WGS) entry which is preliminary data.</text>
</comment>
<proteinExistence type="predicted"/>
<accession>A0AA88Y6Y4</accession>
<evidence type="ECO:0000313" key="3">
    <source>
        <dbReference type="Proteomes" id="UP001186944"/>
    </source>
</evidence>
<evidence type="ECO:0000313" key="2">
    <source>
        <dbReference type="EMBL" id="KAK3098981.1"/>
    </source>
</evidence>
<name>A0AA88Y6Y4_PINIB</name>
<feature type="compositionally biased region" description="Basic and acidic residues" evidence="1">
    <location>
        <begin position="267"/>
        <end position="279"/>
    </location>
</feature>
<feature type="compositionally biased region" description="Polar residues" evidence="1">
    <location>
        <begin position="229"/>
        <end position="239"/>
    </location>
</feature>
<dbReference type="AlphaFoldDB" id="A0AA88Y6Y4"/>
<dbReference type="EMBL" id="VSWD01000007">
    <property type="protein sequence ID" value="KAK3098981.1"/>
    <property type="molecule type" value="Genomic_DNA"/>
</dbReference>
<dbReference type="Proteomes" id="UP001186944">
    <property type="component" value="Unassembled WGS sequence"/>
</dbReference>
<feature type="region of interest" description="Disordered" evidence="1">
    <location>
        <begin position="1"/>
        <end position="41"/>
    </location>
</feature>
<feature type="compositionally biased region" description="Basic residues" evidence="1">
    <location>
        <begin position="280"/>
        <end position="289"/>
    </location>
</feature>
<feature type="compositionally biased region" description="Basic and acidic residues" evidence="1">
    <location>
        <begin position="1"/>
        <end position="19"/>
    </location>
</feature>
<sequence length="437" mass="49793">MDRVKGRERKGWEEGEKGAGGRRRVGRGRMGEREKRKKGGRRYVLTIGEPTRRTVGSEVKCSMQRTVQEERYFQKLSSKKNDLRERNKIIYAEFPFYRTTWVLGWTMRGKRGPLRGEDTERPGLITEYVMLYLNNEGKWNFINNTKNGKEVFWNNGNLAQPDTITKVNLATPLQTNMLRLFPQLWDGVPYVRININYCQEPDPTAPASPSTKDKVKSIKSTWVDRKISSNEINAKSSTEGGIRKPSPRNQSPQEGSSITNQMTSEKMSTERKLEKEKGQRKINNKKAKQSSKPGNTDFAKLFSSGISNSNSIEGTNKNTGSPLYTPTNKGVMANASTDTSTKNDVLYKPSQTAAPKSMDKYIKSKEKTSKSSLLSWPNRKKLRPQNIKIKKQPMTSAKLKAIGFKLEKAAMISNNASLKNYDIKRKYILFSRIQFDF</sequence>
<protein>
    <submittedName>
        <fullName evidence="2">Uncharacterized protein</fullName>
    </submittedName>
</protein>
<evidence type="ECO:0000256" key="1">
    <source>
        <dbReference type="SAM" id="MobiDB-lite"/>
    </source>
</evidence>
<gene>
    <name evidence="2" type="ORF">FSP39_024942</name>
</gene>
<organism evidence="2 3">
    <name type="scientific">Pinctada imbricata</name>
    <name type="common">Atlantic pearl-oyster</name>
    <name type="synonym">Pinctada martensii</name>
    <dbReference type="NCBI Taxonomy" id="66713"/>
    <lineage>
        <taxon>Eukaryota</taxon>
        <taxon>Metazoa</taxon>
        <taxon>Spiralia</taxon>
        <taxon>Lophotrochozoa</taxon>
        <taxon>Mollusca</taxon>
        <taxon>Bivalvia</taxon>
        <taxon>Autobranchia</taxon>
        <taxon>Pteriomorphia</taxon>
        <taxon>Pterioida</taxon>
        <taxon>Pterioidea</taxon>
        <taxon>Pteriidae</taxon>
        <taxon>Pinctada</taxon>
    </lineage>
</organism>
<dbReference type="Gene3D" id="2.60.120.260">
    <property type="entry name" value="Galactose-binding domain-like"/>
    <property type="match status" value="1"/>
</dbReference>
<feature type="compositionally biased region" description="Low complexity" evidence="1">
    <location>
        <begin position="303"/>
        <end position="314"/>
    </location>
</feature>
<reference evidence="2" key="1">
    <citation type="submission" date="2019-08" db="EMBL/GenBank/DDBJ databases">
        <title>The improved chromosome-level genome for the pearl oyster Pinctada fucata martensii using PacBio sequencing and Hi-C.</title>
        <authorList>
            <person name="Zheng Z."/>
        </authorList>
    </citation>
    <scope>NUCLEOTIDE SEQUENCE</scope>
    <source>
        <strain evidence="2">ZZ-2019</strain>
        <tissue evidence="2">Adductor muscle</tissue>
    </source>
</reference>
<feature type="compositionally biased region" description="Polar residues" evidence="1">
    <location>
        <begin position="315"/>
        <end position="344"/>
    </location>
</feature>
<keyword evidence="3" id="KW-1185">Reference proteome</keyword>
<feature type="compositionally biased region" description="Polar residues" evidence="1">
    <location>
        <begin position="247"/>
        <end position="266"/>
    </location>
</feature>